<dbReference type="OrthoDB" id="2501249at2759"/>
<dbReference type="GO" id="GO:1990904">
    <property type="term" value="C:ribonucleoprotein complex"/>
    <property type="evidence" value="ECO:0007669"/>
    <property type="project" value="UniProtKB-KW"/>
</dbReference>
<keyword evidence="3" id="KW-0687">Ribonucleoprotein</keyword>
<comment type="similarity">
    <text evidence="1">Belongs to the bacterial ribosomal protein bS21 family.</text>
</comment>
<dbReference type="Proteomes" id="UP000663879">
    <property type="component" value="Unassembled WGS sequence"/>
</dbReference>
<keyword evidence="5" id="KW-1185">Reference proteome</keyword>
<evidence type="ECO:0000313" key="5">
    <source>
        <dbReference type="Proteomes" id="UP000663879"/>
    </source>
</evidence>
<dbReference type="EMBL" id="CAJNOC010003912">
    <property type="protein sequence ID" value="CAF1002701.1"/>
    <property type="molecule type" value="Genomic_DNA"/>
</dbReference>
<evidence type="ECO:0000313" key="4">
    <source>
        <dbReference type="EMBL" id="CAF1002701.1"/>
    </source>
</evidence>
<name>A0A814GYI4_9BILA</name>
<dbReference type="GO" id="GO:0003735">
    <property type="term" value="F:structural constituent of ribosome"/>
    <property type="evidence" value="ECO:0007669"/>
    <property type="project" value="InterPro"/>
</dbReference>
<proteinExistence type="inferred from homology"/>
<sequence>MTKSKQKYMLNHCSSNLNTKKTLPSFTNMKHLKFLARTVLVEDNQVDKALKALNKVLSSEKVIETSRRWETYEKPYERRNRLSFQKCMEIYSNEIERKVRFIVRKNRENPYPWD</sequence>
<reference evidence="4" key="1">
    <citation type="submission" date="2021-02" db="EMBL/GenBank/DDBJ databases">
        <authorList>
            <person name="Nowell W R."/>
        </authorList>
    </citation>
    <scope>NUCLEOTIDE SEQUENCE</scope>
    <source>
        <strain evidence="4">Ploen Becks lab</strain>
    </source>
</reference>
<dbReference type="InterPro" id="IPR001911">
    <property type="entry name" value="Ribosomal_bS21"/>
</dbReference>
<dbReference type="PANTHER" id="PTHR21109:SF0">
    <property type="entry name" value="SMALL RIBOSOMAL SUBUNIT PROTEIN BS21M"/>
    <property type="match status" value="1"/>
</dbReference>
<accession>A0A814GYI4</accession>
<gene>
    <name evidence="4" type="ORF">OXX778_LOCUS16491</name>
</gene>
<dbReference type="NCBIfam" id="TIGR00030">
    <property type="entry name" value="S21p"/>
    <property type="match status" value="1"/>
</dbReference>
<protein>
    <recommendedName>
        <fullName evidence="6">28S ribosomal protein S21, mitochondrial</fullName>
    </recommendedName>
</protein>
<dbReference type="Pfam" id="PF01165">
    <property type="entry name" value="Ribosomal_S21"/>
    <property type="match status" value="1"/>
</dbReference>
<evidence type="ECO:0000256" key="1">
    <source>
        <dbReference type="ARBA" id="ARBA00006640"/>
    </source>
</evidence>
<organism evidence="4 5">
    <name type="scientific">Brachionus calyciflorus</name>
    <dbReference type="NCBI Taxonomy" id="104777"/>
    <lineage>
        <taxon>Eukaryota</taxon>
        <taxon>Metazoa</taxon>
        <taxon>Spiralia</taxon>
        <taxon>Gnathifera</taxon>
        <taxon>Rotifera</taxon>
        <taxon>Eurotatoria</taxon>
        <taxon>Monogononta</taxon>
        <taxon>Pseudotrocha</taxon>
        <taxon>Ploima</taxon>
        <taxon>Brachionidae</taxon>
        <taxon>Brachionus</taxon>
    </lineage>
</organism>
<keyword evidence="2" id="KW-0689">Ribosomal protein</keyword>
<dbReference type="GO" id="GO:0006412">
    <property type="term" value="P:translation"/>
    <property type="evidence" value="ECO:0007669"/>
    <property type="project" value="InterPro"/>
</dbReference>
<evidence type="ECO:0000256" key="3">
    <source>
        <dbReference type="ARBA" id="ARBA00023274"/>
    </source>
</evidence>
<dbReference type="GO" id="GO:0005840">
    <property type="term" value="C:ribosome"/>
    <property type="evidence" value="ECO:0007669"/>
    <property type="project" value="UniProtKB-KW"/>
</dbReference>
<dbReference type="AlphaFoldDB" id="A0A814GYI4"/>
<evidence type="ECO:0000256" key="2">
    <source>
        <dbReference type="ARBA" id="ARBA00022980"/>
    </source>
</evidence>
<evidence type="ECO:0008006" key="6">
    <source>
        <dbReference type="Google" id="ProtNLM"/>
    </source>
</evidence>
<comment type="caution">
    <text evidence="4">The sequence shown here is derived from an EMBL/GenBank/DDBJ whole genome shotgun (WGS) entry which is preliminary data.</text>
</comment>
<dbReference type="PANTHER" id="PTHR21109">
    <property type="entry name" value="MITOCHONDRIAL 28S RIBOSOMAL PROTEIN S21"/>
    <property type="match status" value="1"/>
</dbReference>